<dbReference type="Proteomes" id="UP000183769">
    <property type="component" value="Unassembled WGS sequence"/>
</dbReference>
<dbReference type="InterPro" id="IPR046342">
    <property type="entry name" value="CBS_dom_sf"/>
</dbReference>
<dbReference type="RefSeq" id="WP_074874708.1">
    <property type="nucleotide sequence ID" value="NZ_FOXI01000001.1"/>
</dbReference>
<evidence type="ECO:0000259" key="3">
    <source>
        <dbReference type="PROSITE" id="PS51371"/>
    </source>
</evidence>
<reference evidence="5" key="1">
    <citation type="submission" date="2016-10" db="EMBL/GenBank/DDBJ databases">
        <authorList>
            <person name="Varghese N."/>
            <person name="Submissions S."/>
        </authorList>
    </citation>
    <scope>NUCLEOTIDE SEQUENCE [LARGE SCALE GENOMIC DNA]</scope>
    <source>
        <strain evidence="5">CGMCC 1.10329</strain>
    </source>
</reference>
<feature type="domain" description="CBS" evidence="3">
    <location>
        <begin position="69"/>
        <end position="128"/>
    </location>
</feature>
<dbReference type="Pfam" id="PF00571">
    <property type="entry name" value="CBS"/>
    <property type="match status" value="4"/>
</dbReference>
<name>A0A1I5MC79_9EURY</name>
<feature type="domain" description="CBS" evidence="3">
    <location>
        <begin position="212"/>
        <end position="271"/>
    </location>
</feature>
<protein>
    <submittedName>
        <fullName evidence="4">CBS domain-containing protein</fullName>
    </submittedName>
</protein>
<dbReference type="InterPro" id="IPR051257">
    <property type="entry name" value="Diverse_CBS-Domain"/>
</dbReference>
<dbReference type="PANTHER" id="PTHR43080">
    <property type="entry name" value="CBS DOMAIN-CONTAINING PROTEIN CBSX3, MITOCHONDRIAL"/>
    <property type="match status" value="1"/>
</dbReference>
<dbReference type="PANTHER" id="PTHR43080:SF2">
    <property type="entry name" value="CBS DOMAIN-CONTAINING PROTEIN"/>
    <property type="match status" value="1"/>
</dbReference>
<evidence type="ECO:0000256" key="1">
    <source>
        <dbReference type="ARBA" id="ARBA00023122"/>
    </source>
</evidence>
<dbReference type="CDD" id="cd04632">
    <property type="entry name" value="CBS_pair_arch1_repeat2"/>
    <property type="match status" value="1"/>
</dbReference>
<dbReference type="OrthoDB" id="9280at2157"/>
<dbReference type="SMART" id="SM00116">
    <property type="entry name" value="CBS"/>
    <property type="match status" value="4"/>
</dbReference>
<gene>
    <name evidence="4" type="ORF">SAMN05216277_101204</name>
</gene>
<keyword evidence="1 2" id="KW-0129">CBS domain</keyword>
<evidence type="ECO:0000313" key="4">
    <source>
        <dbReference type="EMBL" id="SFP07165.1"/>
    </source>
</evidence>
<dbReference type="CDD" id="cd17780">
    <property type="entry name" value="CBS_pair_arch1_repeat1"/>
    <property type="match status" value="1"/>
</dbReference>
<keyword evidence="5" id="KW-1185">Reference proteome</keyword>
<organism evidence="4 5">
    <name type="scientific">Halolamina pelagica</name>
    <dbReference type="NCBI Taxonomy" id="699431"/>
    <lineage>
        <taxon>Archaea</taxon>
        <taxon>Methanobacteriati</taxon>
        <taxon>Methanobacteriota</taxon>
        <taxon>Stenosarchaea group</taxon>
        <taxon>Halobacteria</taxon>
        <taxon>Halobacteriales</taxon>
        <taxon>Haloferacaceae</taxon>
    </lineage>
</organism>
<dbReference type="PIRSF" id="PIRSF036983">
    <property type="entry name" value="UCP_2CBS_MJ1404"/>
    <property type="match status" value="1"/>
</dbReference>
<feature type="domain" description="CBS" evidence="3">
    <location>
        <begin position="134"/>
        <end position="190"/>
    </location>
</feature>
<dbReference type="EMBL" id="FOXI01000001">
    <property type="protein sequence ID" value="SFP07165.1"/>
    <property type="molecule type" value="Genomic_DNA"/>
</dbReference>
<accession>A0A1I5MC79</accession>
<dbReference type="SUPFAM" id="SSF54631">
    <property type="entry name" value="CBS-domain pair"/>
    <property type="match status" value="2"/>
</dbReference>
<sequence>MDISDIAVKEFVEVDADTRVAKVRSLFDRENPKGIVVMDDGECIGVIREKQLIQSHVEDDTKAEAIVRSSRSGGSPPNVRRYDDVREVSRVLVEGDVKIAPVYEGDNLWGVVTADDILHAVHENLAAITVGEIASESVVTVTEDDHVGRAINRLRENGISRLPVTNENEELTGIISTNDIVDFAVRDEERQGSKDRRGELDRMLDIPAYDLMSSPVQTITSGETVDEAVSVMFENGISGLVVTATPDGSEIEGVITKTDVLRALTHTEEESMDVQITNVNLLDVLTREDIVDDITSVADKFQEMNVLHAHVRFTQHKEKLRGTPLLRCQIRLRTTQGQVAGSGEGYGAEHAFHVALDRLERNVLELKGVKADEEYRGQLLRKLNEL</sequence>
<dbReference type="PROSITE" id="PS51371">
    <property type="entry name" value="CBS"/>
    <property type="match status" value="4"/>
</dbReference>
<evidence type="ECO:0000313" key="5">
    <source>
        <dbReference type="Proteomes" id="UP000183769"/>
    </source>
</evidence>
<feature type="domain" description="CBS" evidence="3">
    <location>
        <begin position="7"/>
        <end position="64"/>
    </location>
</feature>
<evidence type="ECO:0000256" key="2">
    <source>
        <dbReference type="PROSITE-ProRule" id="PRU00703"/>
    </source>
</evidence>
<dbReference type="Gene3D" id="3.10.580.10">
    <property type="entry name" value="CBS-domain"/>
    <property type="match status" value="2"/>
</dbReference>
<proteinExistence type="predicted"/>
<dbReference type="InterPro" id="IPR014651">
    <property type="entry name" value="UCP036983_2CBS_MJ1404"/>
</dbReference>
<dbReference type="AlphaFoldDB" id="A0A1I5MC79"/>
<dbReference type="InterPro" id="IPR000644">
    <property type="entry name" value="CBS_dom"/>
</dbReference>